<dbReference type="InterPro" id="IPR016105">
    <property type="entry name" value="Pyr-dep_his/arg-deCO2ase_sand"/>
</dbReference>
<proteinExistence type="predicted"/>
<dbReference type="PANTHER" id="PTHR40438">
    <property type="entry name" value="PYRUVOYL-DEPENDENT ARGININE DECARBOXYLASE"/>
    <property type="match status" value="1"/>
</dbReference>
<dbReference type="EC" id="4.1.1.19" evidence="2"/>
<dbReference type="Gene3D" id="3.50.20.10">
    <property type="entry name" value="Pyruvoyl-Dependent Histidine Decarboxylase, subunit B"/>
    <property type="match status" value="1"/>
</dbReference>
<evidence type="ECO:0000313" key="7">
    <source>
        <dbReference type="EMBL" id="KKM80423.1"/>
    </source>
</evidence>
<evidence type="ECO:0000256" key="3">
    <source>
        <dbReference type="ARBA" id="ARBA00022793"/>
    </source>
</evidence>
<comment type="caution">
    <text evidence="7">The sequence shown here is derived from an EMBL/GenBank/DDBJ whole genome shotgun (WGS) entry which is preliminary data.</text>
</comment>
<evidence type="ECO:0000256" key="1">
    <source>
        <dbReference type="ARBA" id="ARBA00001928"/>
    </source>
</evidence>
<keyword evidence="3" id="KW-0210">Decarboxylase</keyword>
<comment type="cofactor">
    <cofactor evidence="1">
        <name>pyruvate</name>
        <dbReference type="ChEBI" id="CHEBI:15361"/>
    </cofactor>
</comment>
<dbReference type="PANTHER" id="PTHR40438:SF1">
    <property type="entry name" value="PYRUVOYL-DEPENDENT ARGININE DECARBOXYLASE"/>
    <property type="match status" value="1"/>
</dbReference>
<dbReference type="InterPro" id="IPR002724">
    <property type="entry name" value="Pyruvoyl-dep_arg_deCO2ase"/>
</dbReference>
<reference evidence="7" key="1">
    <citation type="journal article" date="2015" name="Nature">
        <title>Complex archaea that bridge the gap between prokaryotes and eukaryotes.</title>
        <authorList>
            <person name="Spang A."/>
            <person name="Saw J.H."/>
            <person name="Jorgensen S.L."/>
            <person name="Zaremba-Niedzwiedzka K."/>
            <person name="Martijn J."/>
            <person name="Lind A.E."/>
            <person name="van Eijk R."/>
            <person name="Schleper C."/>
            <person name="Guy L."/>
            <person name="Ettema T.J."/>
        </authorList>
    </citation>
    <scope>NUCLEOTIDE SEQUENCE</scope>
</reference>
<dbReference type="Pfam" id="PF01862">
    <property type="entry name" value="PvlArgDC"/>
    <property type="match status" value="1"/>
</dbReference>
<keyword evidence="4" id="KW-0456">Lyase</keyword>
<evidence type="ECO:0000256" key="6">
    <source>
        <dbReference type="ARBA" id="ARBA00049309"/>
    </source>
</evidence>
<comment type="catalytic activity">
    <reaction evidence="6">
        <text>L-arginine + H(+) = agmatine + CO2</text>
        <dbReference type="Rhea" id="RHEA:17641"/>
        <dbReference type="ChEBI" id="CHEBI:15378"/>
        <dbReference type="ChEBI" id="CHEBI:16526"/>
        <dbReference type="ChEBI" id="CHEBI:32682"/>
        <dbReference type="ChEBI" id="CHEBI:58145"/>
        <dbReference type="EC" id="4.1.1.19"/>
    </reaction>
</comment>
<accession>A0A0F9KER6</accession>
<dbReference type="SUPFAM" id="SSF56271">
    <property type="entry name" value="Pyruvoyl-dependent histidine and arginine decarboxylases"/>
    <property type="match status" value="1"/>
</dbReference>
<dbReference type="InterPro" id="IPR016104">
    <property type="entry name" value="Pyr-dep_his/arg-deCO2ase"/>
</dbReference>
<gene>
    <name evidence="7" type="ORF">LCGC14_1339980</name>
</gene>
<protein>
    <recommendedName>
        <fullName evidence="2">arginine decarboxylase</fullName>
        <ecNumber evidence="2">4.1.1.19</ecNumber>
    </recommendedName>
</protein>
<name>A0A0F9KER6_9ZZZZ</name>
<keyword evidence="5" id="KW-0670">Pyruvate</keyword>
<evidence type="ECO:0000256" key="4">
    <source>
        <dbReference type="ARBA" id="ARBA00023239"/>
    </source>
</evidence>
<sequence length="229" mass="25730">MRLRGRLMICVIPFICVLAFSGQVFAEAVQARDEASWEVYPKVFGNRIPKDYFVTAGRGDTDIGPGDDPWETGSYDLALMEAGIANFNVMEYTSVLPPESREIPIAQAEKWFHHGAVIEVIMASVNGVKGNTLSAGVGRIQVRRKSDGKHIGGFAAEYEKVHEDKISAEEAEKTAKEMLHVSLMGEFNRRYSSDEYEFFDETHKVNSFKVEKKYGTSLVALCWVNYIYP</sequence>
<dbReference type="EMBL" id="LAZR01008185">
    <property type="protein sequence ID" value="KKM80423.1"/>
    <property type="molecule type" value="Genomic_DNA"/>
</dbReference>
<organism evidence="7">
    <name type="scientific">marine sediment metagenome</name>
    <dbReference type="NCBI Taxonomy" id="412755"/>
    <lineage>
        <taxon>unclassified sequences</taxon>
        <taxon>metagenomes</taxon>
        <taxon>ecological metagenomes</taxon>
    </lineage>
</organism>
<dbReference type="GO" id="GO:0006527">
    <property type="term" value="P:L-arginine catabolic process"/>
    <property type="evidence" value="ECO:0007669"/>
    <property type="project" value="InterPro"/>
</dbReference>
<dbReference type="SFLD" id="SFLDG01170">
    <property type="entry name" value="Pyruvoyl-dependent_arginine_de"/>
    <property type="match status" value="1"/>
</dbReference>
<dbReference type="AlphaFoldDB" id="A0A0F9KER6"/>
<dbReference type="GO" id="GO:0008792">
    <property type="term" value="F:arginine decarboxylase activity"/>
    <property type="evidence" value="ECO:0007669"/>
    <property type="project" value="UniProtKB-EC"/>
</dbReference>
<evidence type="ECO:0000256" key="2">
    <source>
        <dbReference type="ARBA" id="ARBA00012426"/>
    </source>
</evidence>
<evidence type="ECO:0000256" key="5">
    <source>
        <dbReference type="ARBA" id="ARBA00023317"/>
    </source>
</evidence>